<dbReference type="AlphaFoldDB" id="A0AA47N6T8"/>
<protein>
    <recommendedName>
        <fullName evidence="1">TTF-type domain-containing protein</fullName>
    </recommendedName>
</protein>
<dbReference type="SMART" id="SM00597">
    <property type="entry name" value="ZnF_TTF"/>
    <property type="match status" value="1"/>
</dbReference>
<proteinExistence type="predicted"/>
<feature type="domain" description="TTF-type" evidence="1">
    <location>
        <begin position="90"/>
        <end position="181"/>
    </location>
</feature>
<dbReference type="InterPro" id="IPR006580">
    <property type="entry name" value="Znf_TTF"/>
</dbReference>
<evidence type="ECO:0000313" key="3">
    <source>
        <dbReference type="Proteomes" id="UP001174136"/>
    </source>
</evidence>
<dbReference type="Proteomes" id="UP001174136">
    <property type="component" value="Unassembled WGS sequence"/>
</dbReference>
<comment type="caution">
    <text evidence="2">The sequence shown here is derived from an EMBL/GenBank/DDBJ whole genome shotgun (WGS) entry which is preliminary data.</text>
</comment>
<name>A0AA47N6T8_MERPO</name>
<gene>
    <name evidence="2" type="ORF">N1851_004849</name>
</gene>
<keyword evidence="3" id="KW-1185">Reference proteome</keyword>
<evidence type="ECO:0000313" key="2">
    <source>
        <dbReference type="EMBL" id="KAK0153462.1"/>
    </source>
</evidence>
<accession>A0AA47N6T8</accession>
<dbReference type="EMBL" id="JAOPHQ010000784">
    <property type="protein sequence ID" value="KAK0153462.1"/>
    <property type="molecule type" value="Genomic_DNA"/>
</dbReference>
<reference evidence="2" key="1">
    <citation type="journal article" date="2023" name="Front. Mar. Sci.">
        <title>A new Merluccius polli reference genome to investigate the effects of global change in West African waters.</title>
        <authorList>
            <person name="Mateo J.L."/>
            <person name="Blanco-Fernandez C."/>
            <person name="Garcia-Vazquez E."/>
            <person name="Machado-Schiaffino G."/>
        </authorList>
    </citation>
    <scope>NUCLEOTIDE SEQUENCE</scope>
    <source>
        <strain evidence="2">C29</strain>
        <tissue evidence="2">Fin</tissue>
    </source>
</reference>
<evidence type="ECO:0000259" key="1">
    <source>
        <dbReference type="SMART" id="SM00597"/>
    </source>
</evidence>
<sequence>MDIRKWIKKNTAEESNTSDSITVVKASTSNASSILPDSLPLPAPLSLPDKQLSASTLRPVGGPQVPGDLGTTQPTQVFLKTYPTRLYSGVKQSFCSSWFAARKWLEYSCEKDSIFCYACRNFGSNKNSTDAFTTTGYNNWRHALVRGKGLGRHESSKEAHEVSGIVEGEACKECDWYRDFHTCKYSTTGKEPHLCSSYC</sequence>
<organism evidence="2 3">
    <name type="scientific">Merluccius polli</name>
    <name type="common">Benguela hake</name>
    <name type="synonym">Merluccius cadenati</name>
    <dbReference type="NCBI Taxonomy" id="89951"/>
    <lineage>
        <taxon>Eukaryota</taxon>
        <taxon>Metazoa</taxon>
        <taxon>Chordata</taxon>
        <taxon>Craniata</taxon>
        <taxon>Vertebrata</taxon>
        <taxon>Euteleostomi</taxon>
        <taxon>Actinopterygii</taxon>
        <taxon>Neopterygii</taxon>
        <taxon>Teleostei</taxon>
        <taxon>Neoteleostei</taxon>
        <taxon>Acanthomorphata</taxon>
        <taxon>Zeiogadaria</taxon>
        <taxon>Gadariae</taxon>
        <taxon>Gadiformes</taxon>
        <taxon>Gadoidei</taxon>
        <taxon>Merlucciidae</taxon>
        <taxon>Merluccius</taxon>
    </lineage>
</organism>